<gene>
    <name evidence="9" type="ORF">DW191_11145</name>
    <name evidence="8" type="ORF">DW986_07930</name>
    <name evidence="7" type="ORF">GMD66_15390</name>
</gene>
<dbReference type="Proteomes" id="UP000285173">
    <property type="component" value="Unassembled WGS sequence"/>
</dbReference>
<evidence type="ECO:0000256" key="2">
    <source>
        <dbReference type="ARBA" id="ARBA00022475"/>
    </source>
</evidence>
<reference evidence="7 12" key="2">
    <citation type="journal article" date="2019" name="Nat. Med.">
        <title>A library of human gut bacterial isolates paired with longitudinal multiomics data enables mechanistic microbiome research.</title>
        <authorList>
            <person name="Poyet M."/>
            <person name="Groussin M."/>
            <person name="Gibbons S.M."/>
            <person name="Avila-Pacheco J."/>
            <person name="Jiang X."/>
            <person name="Kearney S.M."/>
            <person name="Perrotta A.R."/>
            <person name="Berdy B."/>
            <person name="Zhao S."/>
            <person name="Lieberman T.D."/>
            <person name="Swanson P.K."/>
            <person name="Smith M."/>
            <person name="Roesemann S."/>
            <person name="Alexander J.E."/>
            <person name="Rich S.A."/>
            <person name="Livny J."/>
            <person name="Vlamakis H."/>
            <person name="Clish C."/>
            <person name="Bullock K."/>
            <person name="Deik A."/>
            <person name="Scott J."/>
            <person name="Pierce K.A."/>
            <person name="Xavier R.J."/>
            <person name="Alm E.J."/>
        </authorList>
    </citation>
    <scope>NUCLEOTIDE SEQUENCE [LARGE SCALE GENOMIC DNA]</scope>
    <source>
        <strain evidence="7 12">BIOML-A25</strain>
    </source>
</reference>
<evidence type="ECO:0000313" key="12">
    <source>
        <dbReference type="Proteomes" id="UP000437446"/>
    </source>
</evidence>
<feature type="transmembrane region" description="Helical" evidence="6">
    <location>
        <begin position="376"/>
        <end position="396"/>
    </location>
</feature>
<dbReference type="EMBL" id="QSEF01000009">
    <property type="protein sequence ID" value="RGZ48883.1"/>
    <property type="molecule type" value="Genomic_DNA"/>
</dbReference>
<feature type="transmembrane region" description="Helical" evidence="6">
    <location>
        <begin position="313"/>
        <end position="337"/>
    </location>
</feature>
<feature type="transmembrane region" description="Helical" evidence="6">
    <location>
        <begin position="43"/>
        <end position="66"/>
    </location>
</feature>
<keyword evidence="4 6" id="KW-1133">Transmembrane helix</keyword>
<evidence type="ECO:0000256" key="3">
    <source>
        <dbReference type="ARBA" id="ARBA00022692"/>
    </source>
</evidence>
<evidence type="ECO:0000256" key="1">
    <source>
        <dbReference type="ARBA" id="ARBA00004651"/>
    </source>
</evidence>
<keyword evidence="2" id="KW-1003">Cell membrane</keyword>
<dbReference type="PANTHER" id="PTHR30250">
    <property type="entry name" value="PST FAMILY PREDICTED COLANIC ACID TRANSPORTER"/>
    <property type="match status" value="1"/>
</dbReference>
<feature type="transmembrane region" description="Helical" evidence="6">
    <location>
        <begin position="12"/>
        <end position="31"/>
    </location>
</feature>
<feature type="transmembrane region" description="Helical" evidence="6">
    <location>
        <begin position="186"/>
        <end position="207"/>
    </location>
</feature>
<sequence>MSHNTNKRIAQNTLFLYFRTLVILLVSLYTSRVVLNVLGIDDYGIYNVVGGIVLMFQFLNVGMIDVSQRFLTYELGKNDGQQLQKVFSTSLIIHLIIIFFLLILAETVGLWFLNHKMNIPTSRIIAANWVFQFSILTFIIKIFSVPYNASIVAHEHMKVYAYVSILEVILQLAIVFLLKGSASDKLILYAILMSFVTLLVSIMYTLYCKKYFKECKFRNDIDKQLLHKMLSFAGWSFLGNIGYSLKMQGINILINLFFGPAVNAARGVAYQVNAGIYNFVSNFQIAMKPQITKRYAMGDTNSMMVLVHNSSRYSFFLLLYLTLPVLIKTPYILHLWLGIVPEYTVMFLRLVLIVTLINSITGPVATAIQAKGKIKLFQTIILVITLLDIPISYIVLKSGYPPYTVMYISILTELIALIARIWILNALIPMHISNFIIEVIGRSLLVFILAAIIPTGLSQYIPDTFTGFILICIITVSSTTIVLLTVGLKTAERSLIYKKAIRTIQTTKS</sequence>
<name>A0A3R5ZN31_9BACT</name>
<evidence type="ECO:0000313" key="9">
    <source>
        <dbReference type="EMBL" id="RHH77289.1"/>
    </source>
</evidence>
<feature type="transmembrane region" description="Helical" evidence="6">
    <location>
        <begin position="465"/>
        <end position="488"/>
    </location>
</feature>
<evidence type="ECO:0000313" key="11">
    <source>
        <dbReference type="Proteomes" id="UP000285173"/>
    </source>
</evidence>
<evidence type="ECO:0000256" key="6">
    <source>
        <dbReference type="SAM" id="Phobius"/>
    </source>
</evidence>
<feature type="transmembrane region" description="Helical" evidence="6">
    <location>
        <begin position="125"/>
        <end position="147"/>
    </location>
</feature>
<organism evidence="8 11">
    <name type="scientific">Parabacteroides merdae</name>
    <dbReference type="NCBI Taxonomy" id="46503"/>
    <lineage>
        <taxon>Bacteria</taxon>
        <taxon>Pseudomonadati</taxon>
        <taxon>Bacteroidota</taxon>
        <taxon>Bacteroidia</taxon>
        <taxon>Bacteroidales</taxon>
        <taxon>Tannerellaceae</taxon>
        <taxon>Parabacteroides</taxon>
    </lineage>
</organism>
<dbReference type="PANTHER" id="PTHR30250:SF26">
    <property type="entry name" value="PSMA PROTEIN"/>
    <property type="match status" value="1"/>
</dbReference>
<accession>A0A3R5ZN31</accession>
<dbReference type="GO" id="GO:0005886">
    <property type="term" value="C:plasma membrane"/>
    <property type="evidence" value="ECO:0007669"/>
    <property type="project" value="UniProtKB-SubCell"/>
</dbReference>
<dbReference type="InterPro" id="IPR050833">
    <property type="entry name" value="Poly_Biosynth_Transport"/>
</dbReference>
<dbReference type="Proteomes" id="UP000283732">
    <property type="component" value="Unassembled WGS sequence"/>
</dbReference>
<keyword evidence="3 6" id="KW-0812">Transmembrane</keyword>
<evidence type="ECO:0000313" key="7">
    <source>
        <dbReference type="EMBL" id="MTU30571.1"/>
    </source>
</evidence>
<protein>
    <submittedName>
        <fullName evidence="8">Lipopolysaccharide biosynthesis protein</fullName>
    </submittedName>
</protein>
<evidence type="ECO:0000256" key="5">
    <source>
        <dbReference type="ARBA" id="ARBA00023136"/>
    </source>
</evidence>
<dbReference type="AlphaFoldDB" id="A0A3R5ZN31"/>
<comment type="caution">
    <text evidence="8">The sequence shown here is derived from an EMBL/GenBank/DDBJ whole genome shotgun (WGS) entry which is preliminary data.</text>
</comment>
<dbReference type="EMBL" id="QRKC01000004">
    <property type="protein sequence ID" value="RHH77289.1"/>
    <property type="molecule type" value="Genomic_DNA"/>
</dbReference>
<feature type="transmembrane region" description="Helical" evidence="6">
    <location>
        <begin position="435"/>
        <end position="453"/>
    </location>
</feature>
<feature type="transmembrane region" description="Helical" evidence="6">
    <location>
        <begin position="402"/>
        <end position="423"/>
    </location>
</feature>
<feature type="transmembrane region" description="Helical" evidence="6">
    <location>
        <begin position="159"/>
        <end position="180"/>
    </location>
</feature>
<comment type="subcellular location">
    <subcellularLocation>
        <location evidence="1">Cell membrane</location>
        <topology evidence="1">Multi-pass membrane protein</topology>
    </subcellularLocation>
</comment>
<dbReference type="Proteomes" id="UP000437446">
    <property type="component" value="Unassembled WGS sequence"/>
</dbReference>
<keyword evidence="5 6" id="KW-0472">Membrane</keyword>
<dbReference type="EMBL" id="WNCR01000009">
    <property type="protein sequence ID" value="MTU30571.1"/>
    <property type="molecule type" value="Genomic_DNA"/>
</dbReference>
<proteinExistence type="predicted"/>
<evidence type="ECO:0000313" key="8">
    <source>
        <dbReference type="EMBL" id="RGZ48883.1"/>
    </source>
</evidence>
<reference evidence="10 11" key="1">
    <citation type="submission" date="2018-08" db="EMBL/GenBank/DDBJ databases">
        <title>A genome reference for cultivated species of the human gut microbiota.</title>
        <authorList>
            <person name="Zou Y."/>
            <person name="Xue W."/>
            <person name="Luo G."/>
        </authorList>
    </citation>
    <scope>NUCLEOTIDE SEQUENCE [LARGE SCALE GENOMIC DNA]</scope>
    <source>
        <strain evidence="9 10">AM16-50</strain>
        <strain evidence="8 11">AM50-15</strain>
    </source>
</reference>
<feature type="transmembrane region" description="Helical" evidence="6">
    <location>
        <begin position="86"/>
        <end position="113"/>
    </location>
</feature>
<evidence type="ECO:0000256" key="4">
    <source>
        <dbReference type="ARBA" id="ARBA00022989"/>
    </source>
</evidence>
<evidence type="ECO:0000313" key="10">
    <source>
        <dbReference type="Proteomes" id="UP000283732"/>
    </source>
</evidence>
<feature type="transmembrane region" description="Helical" evidence="6">
    <location>
        <begin position="343"/>
        <end position="364"/>
    </location>
</feature>